<feature type="compositionally biased region" description="Basic residues" evidence="2">
    <location>
        <begin position="484"/>
        <end position="493"/>
    </location>
</feature>
<dbReference type="SUPFAM" id="SSF53098">
    <property type="entry name" value="Ribonuclease H-like"/>
    <property type="match status" value="1"/>
</dbReference>
<dbReference type="GO" id="GO:0003964">
    <property type="term" value="F:RNA-directed DNA polymerase activity"/>
    <property type="evidence" value="ECO:0007669"/>
    <property type="project" value="UniProtKB-EC"/>
</dbReference>
<dbReference type="PANTHER" id="PTHR37984">
    <property type="entry name" value="PROTEIN CBG26694"/>
    <property type="match status" value="1"/>
</dbReference>
<dbReference type="PANTHER" id="PTHR37984:SF9">
    <property type="entry name" value="INTEGRASE CATALYTIC DOMAIN-CONTAINING PROTEIN"/>
    <property type="match status" value="1"/>
</dbReference>
<dbReference type="InterPro" id="IPR036397">
    <property type="entry name" value="RNaseH_sf"/>
</dbReference>
<feature type="compositionally biased region" description="Low complexity" evidence="2">
    <location>
        <begin position="425"/>
        <end position="439"/>
    </location>
</feature>
<proteinExistence type="predicted"/>
<sequence length="500" mass="56403">MKFVPGKEIHGPDVLSRRPLKETIPNQDILREEICVAALTEANLMTQPFSEAIWKQVTRAQAEDPTSNQLAATIIKGWPQHPDDLDNQLKPFFSVRGELNIQHSLVCKGNRIYTPKSLQKCFLSRLPEGHLGLEKCRSRAAVSVWWPHLSTQLTQAVEGCEECIRQRKNPKEPLMPTTLPDYPWQMVGADFLHAQGKEYLLIIDYFSTFPFLIPMKKKTAGAVIQELEPLFSIFGAPEIFRSDNGPPFNSFEFEAFCRTWEVTLIISSPRYPRSNGKAEAGVKKMKDILNKCSSMSDTYRGLLAYRDAQLQDGCTPAQLFLGRKTRTLLPVLPAELRPQWPDLPAVKQAHQERIQRAKEHHDRVTRARLLKPLSPEPATEPRSYWVSALGRRYRRNREALIWAPTPTIQRPDFYHYSSSGAAASSAQGASAEGAQRSASPGPPQLTPEVLRPSPPPLTGNTTGSRARGNRVERSRPSGESRLRTSGRRIKRPTSLRDYEL</sequence>
<feature type="region of interest" description="Disordered" evidence="2">
    <location>
        <begin position="425"/>
        <end position="500"/>
    </location>
</feature>
<dbReference type="Pfam" id="PF17921">
    <property type="entry name" value="Integrase_H2C2"/>
    <property type="match status" value="1"/>
</dbReference>
<reference evidence="4" key="1">
    <citation type="submission" date="2021-07" db="EMBL/GenBank/DDBJ databases">
        <authorList>
            <person name="Catto M.A."/>
            <person name="Jacobson A."/>
            <person name="Kennedy G."/>
            <person name="Labadie P."/>
            <person name="Hunt B.G."/>
            <person name="Srinivasan R."/>
        </authorList>
    </citation>
    <scope>NUCLEOTIDE SEQUENCE</scope>
    <source>
        <strain evidence="4">PL_HMW_Pooled</strain>
        <tissue evidence="4">Head</tissue>
    </source>
</reference>
<organism evidence="4 5">
    <name type="scientific">Frankliniella fusca</name>
    <dbReference type="NCBI Taxonomy" id="407009"/>
    <lineage>
        <taxon>Eukaryota</taxon>
        <taxon>Metazoa</taxon>
        <taxon>Ecdysozoa</taxon>
        <taxon>Arthropoda</taxon>
        <taxon>Hexapoda</taxon>
        <taxon>Insecta</taxon>
        <taxon>Pterygota</taxon>
        <taxon>Neoptera</taxon>
        <taxon>Paraneoptera</taxon>
        <taxon>Thysanoptera</taxon>
        <taxon>Terebrantia</taxon>
        <taxon>Thripoidea</taxon>
        <taxon>Thripidae</taxon>
        <taxon>Frankliniella</taxon>
    </lineage>
</organism>
<dbReference type="Proteomes" id="UP001219518">
    <property type="component" value="Unassembled WGS sequence"/>
</dbReference>
<dbReference type="InterPro" id="IPR041588">
    <property type="entry name" value="Integrase_H2C2"/>
</dbReference>
<evidence type="ECO:0000256" key="2">
    <source>
        <dbReference type="SAM" id="MobiDB-lite"/>
    </source>
</evidence>
<dbReference type="InterPro" id="IPR012337">
    <property type="entry name" value="RNaseH-like_sf"/>
</dbReference>
<reference evidence="4" key="2">
    <citation type="journal article" date="2023" name="BMC Genomics">
        <title>Pest status, molecular evolution, and epigenetic factors derived from the genome assembly of Frankliniella fusca, a thysanopteran phytovirus vector.</title>
        <authorList>
            <person name="Catto M.A."/>
            <person name="Labadie P.E."/>
            <person name="Jacobson A.L."/>
            <person name="Kennedy G.G."/>
            <person name="Srinivasan R."/>
            <person name="Hunt B.G."/>
        </authorList>
    </citation>
    <scope>NUCLEOTIDE SEQUENCE</scope>
    <source>
        <strain evidence="4">PL_HMW_Pooled</strain>
    </source>
</reference>
<feature type="compositionally biased region" description="Basic and acidic residues" evidence="2">
    <location>
        <begin position="469"/>
        <end position="482"/>
    </location>
</feature>
<accession>A0AAE1I7H5</accession>
<dbReference type="Gene3D" id="3.30.420.10">
    <property type="entry name" value="Ribonuclease H-like superfamily/Ribonuclease H"/>
    <property type="match status" value="1"/>
</dbReference>
<evidence type="ECO:0000313" key="4">
    <source>
        <dbReference type="EMBL" id="KAK3933075.1"/>
    </source>
</evidence>
<dbReference type="AlphaFoldDB" id="A0AAE1I7H5"/>
<dbReference type="InterPro" id="IPR001584">
    <property type="entry name" value="Integrase_cat-core"/>
</dbReference>
<evidence type="ECO:0000259" key="3">
    <source>
        <dbReference type="PROSITE" id="PS50994"/>
    </source>
</evidence>
<dbReference type="GO" id="GO:0003676">
    <property type="term" value="F:nucleic acid binding"/>
    <property type="evidence" value="ECO:0007669"/>
    <property type="project" value="InterPro"/>
</dbReference>
<name>A0AAE1I7H5_9NEOP</name>
<evidence type="ECO:0000256" key="1">
    <source>
        <dbReference type="ARBA" id="ARBA00012493"/>
    </source>
</evidence>
<dbReference type="Pfam" id="PF00665">
    <property type="entry name" value="rve"/>
    <property type="match status" value="1"/>
</dbReference>
<dbReference type="EC" id="2.7.7.49" evidence="1"/>
<protein>
    <recommendedName>
        <fullName evidence="1">RNA-directed DNA polymerase</fullName>
        <ecNumber evidence="1">2.7.7.49</ecNumber>
    </recommendedName>
</protein>
<dbReference type="InterPro" id="IPR050951">
    <property type="entry name" value="Retrovirus_Pol_polyprotein"/>
</dbReference>
<dbReference type="PROSITE" id="PS50994">
    <property type="entry name" value="INTEGRASE"/>
    <property type="match status" value="1"/>
</dbReference>
<dbReference type="EMBL" id="JAHWGI010001443">
    <property type="protein sequence ID" value="KAK3933075.1"/>
    <property type="molecule type" value="Genomic_DNA"/>
</dbReference>
<feature type="domain" description="Integrase catalytic" evidence="3">
    <location>
        <begin position="179"/>
        <end position="341"/>
    </location>
</feature>
<dbReference type="FunFam" id="3.30.420.10:FF:000063">
    <property type="entry name" value="Retrovirus-related Pol polyprotein from transposon 297-like Protein"/>
    <property type="match status" value="1"/>
</dbReference>
<dbReference type="GO" id="GO:0015074">
    <property type="term" value="P:DNA integration"/>
    <property type="evidence" value="ECO:0007669"/>
    <property type="project" value="InterPro"/>
</dbReference>
<comment type="caution">
    <text evidence="4">The sequence shown here is derived from an EMBL/GenBank/DDBJ whole genome shotgun (WGS) entry which is preliminary data.</text>
</comment>
<keyword evidence="5" id="KW-1185">Reference proteome</keyword>
<dbReference type="Gene3D" id="1.10.340.70">
    <property type="match status" value="1"/>
</dbReference>
<gene>
    <name evidence="4" type="ORF">KUF71_017336</name>
</gene>
<evidence type="ECO:0000313" key="5">
    <source>
        <dbReference type="Proteomes" id="UP001219518"/>
    </source>
</evidence>